<gene>
    <name evidence="1" type="ORF">SAMN05216464_10711</name>
</gene>
<dbReference type="Proteomes" id="UP000199072">
    <property type="component" value="Unassembled WGS sequence"/>
</dbReference>
<evidence type="ECO:0000313" key="1">
    <source>
        <dbReference type="EMBL" id="SDE51755.1"/>
    </source>
</evidence>
<keyword evidence="2" id="KW-1185">Reference proteome</keyword>
<protein>
    <submittedName>
        <fullName evidence="1">Uncharacterized protein</fullName>
    </submittedName>
</protein>
<dbReference type="RefSeq" id="WP_091150261.1">
    <property type="nucleotide sequence ID" value="NZ_FNAI01000007.1"/>
</dbReference>
<name>A0A1G7DLR7_9SPHI</name>
<accession>A0A1G7DLR7</accession>
<dbReference type="EMBL" id="FNAI01000007">
    <property type="protein sequence ID" value="SDE51755.1"/>
    <property type="molecule type" value="Genomic_DNA"/>
</dbReference>
<proteinExistence type="predicted"/>
<dbReference type="STRING" id="1391627.SAMN05216464_10711"/>
<evidence type="ECO:0000313" key="2">
    <source>
        <dbReference type="Proteomes" id="UP000199072"/>
    </source>
</evidence>
<organism evidence="1 2">
    <name type="scientific">Mucilaginibacter pineti</name>
    <dbReference type="NCBI Taxonomy" id="1391627"/>
    <lineage>
        <taxon>Bacteria</taxon>
        <taxon>Pseudomonadati</taxon>
        <taxon>Bacteroidota</taxon>
        <taxon>Sphingobacteriia</taxon>
        <taxon>Sphingobacteriales</taxon>
        <taxon>Sphingobacteriaceae</taxon>
        <taxon>Mucilaginibacter</taxon>
    </lineage>
</organism>
<reference evidence="1 2" key="1">
    <citation type="submission" date="2016-10" db="EMBL/GenBank/DDBJ databases">
        <authorList>
            <person name="de Groot N.N."/>
        </authorList>
    </citation>
    <scope>NUCLEOTIDE SEQUENCE [LARGE SCALE GENOMIC DNA]</scope>
    <source>
        <strain evidence="1 2">47C3B</strain>
    </source>
</reference>
<dbReference type="OrthoDB" id="8605367at2"/>
<sequence length="305" mass="34585">MIKNIAPLILLTLLFTCCKQKPARTPAIAIKLHSNKIEARGHYTSPALNKYAAFIDSLSGADAATAQQAAKRYTLLFNRQNTTICDAGFIIFSTYYDKLNATLDDQHQKDTADYNKYLVNGDKHPMPAKMTAYINLLSENGFEFAQEEGATYVTQDRDFITRWFYRYVSPVMREYLTQVNMENKNIYMHDAGISITPDQLVERAIWWEDFYKLHSGFVLVNQAKSTADTYLALLLQGSDNTPVTEYNTKALTTFFKDAYTLLQKKYPTSDAGKLAIPYYQLLLNGKDATANSLLKAYVAKGFIKN</sequence>
<dbReference type="AlphaFoldDB" id="A0A1G7DLR7"/>